<dbReference type="Proteomes" id="UP001235269">
    <property type="component" value="Unassembled WGS sequence"/>
</dbReference>
<proteinExistence type="predicted"/>
<evidence type="ECO:0000256" key="2">
    <source>
        <dbReference type="PROSITE-ProRule" id="PRU00335"/>
    </source>
</evidence>
<protein>
    <submittedName>
        <fullName evidence="5">AcrR family transcriptional regulator</fullName>
    </submittedName>
</protein>
<gene>
    <name evidence="5" type="ORF">QO005_001245</name>
</gene>
<reference evidence="5 6" key="1">
    <citation type="submission" date="2023-07" db="EMBL/GenBank/DDBJ databases">
        <title>Genomic Encyclopedia of Type Strains, Phase IV (KMG-IV): sequencing the most valuable type-strain genomes for metagenomic binning, comparative biology and taxonomic classification.</title>
        <authorList>
            <person name="Goeker M."/>
        </authorList>
    </citation>
    <scope>NUCLEOTIDE SEQUENCE [LARGE SCALE GENOMIC DNA]</scope>
    <source>
        <strain evidence="5 6">DSM 100301</strain>
    </source>
</reference>
<evidence type="ECO:0000259" key="4">
    <source>
        <dbReference type="PROSITE" id="PS50977"/>
    </source>
</evidence>
<dbReference type="InterPro" id="IPR041674">
    <property type="entry name" value="TetR_C_22"/>
</dbReference>
<dbReference type="EMBL" id="JAUSWH010000003">
    <property type="protein sequence ID" value="MDQ0454915.1"/>
    <property type="molecule type" value="Genomic_DNA"/>
</dbReference>
<dbReference type="SUPFAM" id="SSF46689">
    <property type="entry name" value="Homeodomain-like"/>
    <property type="match status" value="1"/>
</dbReference>
<dbReference type="Gene3D" id="1.10.357.10">
    <property type="entry name" value="Tetracycline Repressor, domain 2"/>
    <property type="match status" value="1"/>
</dbReference>
<dbReference type="InterPro" id="IPR001647">
    <property type="entry name" value="HTH_TetR"/>
</dbReference>
<organism evidence="5 6">
    <name type="scientific">Rhizobium paknamense</name>
    <dbReference type="NCBI Taxonomy" id="1206817"/>
    <lineage>
        <taxon>Bacteria</taxon>
        <taxon>Pseudomonadati</taxon>
        <taxon>Pseudomonadota</taxon>
        <taxon>Alphaproteobacteria</taxon>
        <taxon>Hyphomicrobiales</taxon>
        <taxon>Rhizobiaceae</taxon>
        <taxon>Rhizobium/Agrobacterium group</taxon>
        <taxon>Rhizobium</taxon>
    </lineage>
</organism>
<dbReference type="PANTHER" id="PTHR30055">
    <property type="entry name" value="HTH-TYPE TRANSCRIPTIONAL REGULATOR RUTR"/>
    <property type="match status" value="1"/>
</dbReference>
<evidence type="ECO:0000256" key="1">
    <source>
        <dbReference type="ARBA" id="ARBA00023125"/>
    </source>
</evidence>
<accession>A0ABU0I9K9</accession>
<dbReference type="InterPro" id="IPR009057">
    <property type="entry name" value="Homeodomain-like_sf"/>
</dbReference>
<feature type="domain" description="HTH tetR-type" evidence="4">
    <location>
        <begin position="22"/>
        <end position="82"/>
    </location>
</feature>
<evidence type="ECO:0000313" key="5">
    <source>
        <dbReference type="EMBL" id="MDQ0454915.1"/>
    </source>
</evidence>
<name>A0ABU0I9K9_9HYPH</name>
<evidence type="ECO:0000313" key="6">
    <source>
        <dbReference type="Proteomes" id="UP001235269"/>
    </source>
</evidence>
<dbReference type="PROSITE" id="PS50977">
    <property type="entry name" value="HTH_TETR_2"/>
    <property type="match status" value="1"/>
</dbReference>
<dbReference type="Pfam" id="PF00440">
    <property type="entry name" value="TetR_N"/>
    <property type="match status" value="1"/>
</dbReference>
<dbReference type="InterPro" id="IPR050109">
    <property type="entry name" value="HTH-type_TetR-like_transc_reg"/>
</dbReference>
<sequence>MNGPKDKSRIEPRKEPKQKRSITRFHSILGSAESLIVEHGVVQMKMTDIAAHAGVPVGSVYQFFPEKAAILKALLDQRLVRLKQDIANGLTGIVDRDDARERVMTFIDHAADVHRTNAIYRELWAGMSLDPELRRVQFRAHEELGILALRFLEPFINHHESGCRESRFLLITMLTGSVLRCVAEGHDKAESLLAEWKLTMCEMLFPEESLKAA</sequence>
<evidence type="ECO:0000256" key="3">
    <source>
        <dbReference type="SAM" id="MobiDB-lite"/>
    </source>
</evidence>
<feature type="region of interest" description="Disordered" evidence="3">
    <location>
        <begin position="1"/>
        <end position="21"/>
    </location>
</feature>
<keyword evidence="1 2" id="KW-0238">DNA-binding</keyword>
<dbReference type="RefSeq" id="WP_307157124.1">
    <property type="nucleotide sequence ID" value="NZ_JAUSWH010000003.1"/>
</dbReference>
<feature type="DNA-binding region" description="H-T-H motif" evidence="2">
    <location>
        <begin position="45"/>
        <end position="64"/>
    </location>
</feature>
<dbReference type="PRINTS" id="PR00455">
    <property type="entry name" value="HTHTETR"/>
</dbReference>
<dbReference type="PANTHER" id="PTHR30055:SF223">
    <property type="entry name" value="HTH-TYPE TRANSCRIPTIONAL REGULATOR UIDR"/>
    <property type="match status" value="1"/>
</dbReference>
<comment type="caution">
    <text evidence="5">The sequence shown here is derived from an EMBL/GenBank/DDBJ whole genome shotgun (WGS) entry which is preliminary data.</text>
</comment>
<feature type="compositionally biased region" description="Basic and acidic residues" evidence="3">
    <location>
        <begin position="1"/>
        <end position="15"/>
    </location>
</feature>
<keyword evidence="6" id="KW-1185">Reference proteome</keyword>
<dbReference type="Pfam" id="PF17928">
    <property type="entry name" value="TetR_C_22"/>
    <property type="match status" value="1"/>
</dbReference>